<dbReference type="Proteomes" id="UP000281261">
    <property type="component" value="Unassembled WGS sequence"/>
</dbReference>
<sequence length="304" mass="33473">MMIRKNQKMAALVGMLIFIALLIMLIAVIWLGEYRLRPSGYQLFTRYDVINGLKEGDQVAISGVLVGEVVDIRFTGRDVLVSFNVDKTIRIPIDSRVVLTTGDVFGGRGLDIEIGHSAEYALPNDTLFSSVQPTVNDLVIMGEDLARATADILDEGNRRNLSGILTNLEITINNLKELSDRDIPEISKRLVSISRYADEIIGGDTNKIDTMIKSLSETAVKLNQISDTLMISYSDAVSALESIKSASANLDTILTTVKSGRGTLGRLVNDDSLYQRVMTTISNIDSLIVEVRSNPGKYIRIKLF</sequence>
<dbReference type="EMBL" id="QMNG01000011">
    <property type="protein sequence ID" value="RLC37143.1"/>
    <property type="molecule type" value="Genomic_DNA"/>
</dbReference>
<evidence type="ECO:0000256" key="1">
    <source>
        <dbReference type="SAM" id="Phobius"/>
    </source>
</evidence>
<comment type="caution">
    <text evidence="3">The sequence shown here is derived from an EMBL/GenBank/DDBJ whole genome shotgun (WGS) entry which is preliminary data.</text>
</comment>
<evidence type="ECO:0000313" key="4">
    <source>
        <dbReference type="Proteomes" id="UP000281261"/>
    </source>
</evidence>
<name>A0A420ZCM0_UNCK3</name>
<dbReference type="InterPro" id="IPR003399">
    <property type="entry name" value="Mce/MlaD"/>
</dbReference>
<accession>A0A420ZCM0</accession>
<dbReference type="InterPro" id="IPR052336">
    <property type="entry name" value="MlaD_Phospholipid_Transporter"/>
</dbReference>
<keyword evidence="1" id="KW-0812">Transmembrane</keyword>
<evidence type="ECO:0000259" key="2">
    <source>
        <dbReference type="Pfam" id="PF02470"/>
    </source>
</evidence>
<feature type="domain" description="Mce/MlaD" evidence="2">
    <location>
        <begin position="40"/>
        <end position="113"/>
    </location>
</feature>
<keyword evidence="1" id="KW-1133">Transmembrane helix</keyword>
<dbReference type="AlphaFoldDB" id="A0A420ZCM0"/>
<feature type="transmembrane region" description="Helical" evidence="1">
    <location>
        <begin position="12"/>
        <end position="32"/>
    </location>
</feature>
<dbReference type="Pfam" id="PF02470">
    <property type="entry name" value="MlaD"/>
    <property type="match status" value="1"/>
</dbReference>
<dbReference type="PANTHER" id="PTHR33371:SF4">
    <property type="entry name" value="INTERMEMBRANE PHOSPHOLIPID TRANSPORT SYSTEM BINDING PROTEIN MLAD"/>
    <property type="match status" value="1"/>
</dbReference>
<keyword evidence="1" id="KW-0472">Membrane</keyword>
<gene>
    <name evidence="3" type="ORF">DRH29_02995</name>
</gene>
<organism evidence="3 4">
    <name type="scientific">candidate division Kazan bacterium</name>
    <dbReference type="NCBI Taxonomy" id="2202143"/>
    <lineage>
        <taxon>Bacteria</taxon>
        <taxon>Bacteria division Kazan-3B-28</taxon>
    </lineage>
</organism>
<evidence type="ECO:0000313" key="3">
    <source>
        <dbReference type="EMBL" id="RLC37143.1"/>
    </source>
</evidence>
<dbReference type="PANTHER" id="PTHR33371">
    <property type="entry name" value="INTERMEMBRANE PHOSPHOLIPID TRANSPORT SYSTEM BINDING PROTEIN MLAD-RELATED"/>
    <property type="match status" value="1"/>
</dbReference>
<proteinExistence type="predicted"/>
<protein>
    <recommendedName>
        <fullName evidence="2">Mce/MlaD domain-containing protein</fullName>
    </recommendedName>
</protein>
<reference evidence="3 4" key="1">
    <citation type="submission" date="2018-06" db="EMBL/GenBank/DDBJ databases">
        <title>Extensive metabolic versatility and redundancy in microbially diverse, dynamic hydrothermal sediments.</title>
        <authorList>
            <person name="Dombrowski N."/>
            <person name="Teske A."/>
            <person name="Baker B.J."/>
        </authorList>
    </citation>
    <scope>NUCLEOTIDE SEQUENCE [LARGE SCALE GENOMIC DNA]</scope>
    <source>
        <strain evidence="3">B79_G16</strain>
    </source>
</reference>